<proteinExistence type="predicted"/>
<dbReference type="GeneID" id="30176482"/>
<protein>
    <submittedName>
        <fullName evidence="1">Uncharacterized protein</fullName>
    </submittedName>
</protein>
<keyword evidence="2" id="KW-1185">Reference proteome</keyword>
<evidence type="ECO:0000313" key="2">
    <source>
        <dbReference type="Proteomes" id="UP000094455"/>
    </source>
</evidence>
<name>A0A1E3NN21_9ASCO</name>
<dbReference type="EMBL" id="KV454002">
    <property type="protein sequence ID" value="ODQ47502.1"/>
    <property type="molecule type" value="Genomic_DNA"/>
</dbReference>
<reference evidence="1 2" key="1">
    <citation type="journal article" date="2016" name="Proc. Natl. Acad. Sci. U.S.A.">
        <title>Comparative genomics of biotechnologically important yeasts.</title>
        <authorList>
            <person name="Riley R."/>
            <person name="Haridas S."/>
            <person name="Wolfe K.H."/>
            <person name="Lopes M.R."/>
            <person name="Hittinger C.T."/>
            <person name="Goeker M."/>
            <person name="Salamov A.A."/>
            <person name="Wisecaver J.H."/>
            <person name="Long T.M."/>
            <person name="Calvey C.H."/>
            <person name="Aerts A.L."/>
            <person name="Barry K.W."/>
            <person name="Choi C."/>
            <person name="Clum A."/>
            <person name="Coughlan A.Y."/>
            <person name="Deshpande S."/>
            <person name="Douglass A.P."/>
            <person name="Hanson S.J."/>
            <person name="Klenk H.-P."/>
            <person name="LaButti K.M."/>
            <person name="Lapidus A."/>
            <person name="Lindquist E.A."/>
            <person name="Lipzen A.M."/>
            <person name="Meier-Kolthoff J.P."/>
            <person name="Ohm R.A."/>
            <person name="Otillar R.P."/>
            <person name="Pangilinan J.L."/>
            <person name="Peng Y."/>
            <person name="Rokas A."/>
            <person name="Rosa C.A."/>
            <person name="Scheuner C."/>
            <person name="Sibirny A.A."/>
            <person name="Slot J.C."/>
            <person name="Stielow J.B."/>
            <person name="Sun H."/>
            <person name="Kurtzman C.P."/>
            <person name="Blackwell M."/>
            <person name="Grigoriev I.V."/>
            <person name="Jeffries T.W."/>
        </authorList>
    </citation>
    <scope>NUCLEOTIDE SEQUENCE [LARGE SCALE GENOMIC DNA]</scope>
    <source>
        <strain evidence="1 2">NRRL Y-2026</strain>
    </source>
</reference>
<dbReference type="AlphaFoldDB" id="A0A1E3NN21"/>
<sequence>MPRNNYQRTLNSVKATFYQRWPSITENTASFSTSELNWHLGVKAIKRCEHN</sequence>
<organism evidence="1 2">
    <name type="scientific">Pichia membranifaciens NRRL Y-2026</name>
    <dbReference type="NCBI Taxonomy" id="763406"/>
    <lineage>
        <taxon>Eukaryota</taxon>
        <taxon>Fungi</taxon>
        <taxon>Dikarya</taxon>
        <taxon>Ascomycota</taxon>
        <taxon>Saccharomycotina</taxon>
        <taxon>Pichiomycetes</taxon>
        <taxon>Pichiales</taxon>
        <taxon>Pichiaceae</taxon>
        <taxon>Pichia</taxon>
    </lineage>
</organism>
<evidence type="ECO:0000313" key="1">
    <source>
        <dbReference type="EMBL" id="ODQ47502.1"/>
    </source>
</evidence>
<gene>
    <name evidence="1" type="ORF">PICMEDRAFT_114368</name>
</gene>
<dbReference type="RefSeq" id="XP_019018615.1">
    <property type="nucleotide sequence ID" value="XM_019159795.1"/>
</dbReference>
<dbReference type="Proteomes" id="UP000094455">
    <property type="component" value="Unassembled WGS sequence"/>
</dbReference>
<accession>A0A1E3NN21</accession>